<dbReference type="Gene3D" id="3.30.9.10">
    <property type="entry name" value="D-Amino Acid Oxidase, subunit A, domain 2"/>
    <property type="match status" value="1"/>
</dbReference>
<dbReference type="PANTHER" id="PTHR13847">
    <property type="entry name" value="SARCOSINE DEHYDROGENASE-RELATED"/>
    <property type="match status" value="1"/>
</dbReference>
<dbReference type="InterPro" id="IPR006076">
    <property type="entry name" value="FAD-dep_OxRdtase"/>
</dbReference>
<feature type="domain" description="FAD dependent oxidoreductase" evidence="1">
    <location>
        <begin position="29"/>
        <end position="391"/>
    </location>
</feature>
<evidence type="ECO:0000259" key="1">
    <source>
        <dbReference type="Pfam" id="PF01266"/>
    </source>
</evidence>
<name>A0ABY5PJ14_9ACTN</name>
<evidence type="ECO:0000313" key="3">
    <source>
        <dbReference type="Proteomes" id="UP001058860"/>
    </source>
</evidence>
<proteinExistence type="predicted"/>
<organism evidence="2 3">
    <name type="scientific">Svornostia abyssi</name>
    <dbReference type="NCBI Taxonomy" id="2898438"/>
    <lineage>
        <taxon>Bacteria</taxon>
        <taxon>Bacillati</taxon>
        <taxon>Actinomycetota</taxon>
        <taxon>Thermoleophilia</taxon>
        <taxon>Solirubrobacterales</taxon>
        <taxon>Baekduiaceae</taxon>
        <taxon>Svornostia</taxon>
    </lineage>
</organism>
<sequence length="462" mass="49160">MRHSADGWWIEEAGSSPPDLPLGEHLTADLVIVGGGYTGLWAAWRALELDPACRIVLLERDRCGHGPSGRNGGFCKGLWLNLGALVQHHGDDDALAIAMACEDAVTSIGDWCRDEGVDAWFRQGGFLSVATSPFHDAVHGDAVTIARRLGVPDRAIALSQDETRARFGAPSARGGVLVPGATIQPARLARALRDRLIDQGVRVFEHSAAHAVHEHADAVLVRTARGSVRAERAVLSAGPALGALRPLRHRLTVGSSHALVTEPVPDVLAHYGWTGGEAVVDRRTLLDYLRTTPDGRIVSGWGGGRPAAGARLHGPVQHDPAALDRAARHLVELLPELRGRTIEQGWGGPIDISPTTLPAVVPLGPRVDAAYGYTGRGVGPTRLLGDILAARALGHDDDRTRLPLVGPPRGTVPPEPIRWVGASLVRAALIRKDDDESAGRRPSPVARFVADLPRRLGITVGR</sequence>
<dbReference type="EMBL" id="CP088295">
    <property type="protein sequence ID" value="UUY04674.1"/>
    <property type="molecule type" value="Genomic_DNA"/>
</dbReference>
<dbReference type="PANTHER" id="PTHR13847:SF285">
    <property type="entry name" value="FAD DEPENDENT OXIDOREDUCTASE DOMAIN-CONTAINING PROTEIN"/>
    <property type="match status" value="1"/>
</dbReference>
<dbReference type="RefSeq" id="WP_353865150.1">
    <property type="nucleotide sequence ID" value="NZ_CP088295.1"/>
</dbReference>
<protein>
    <submittedName>
        <fullName evidence="2">FAD-binding oxidoreductase</fullName>
    </submittedName>
</protein>
<accession>A0ABY5PJ14</accession>
<dbReference type="Proteomes" id="UP001058860">
    <property type="component" value="Chromosome"/>
</dbReference>
<dbReference type="SUPFAM" id="SSF51905">
    <property type="entry name" value="FAD/NAD(P)-binding domain"/>
    <property type="match status" value="1"/>
</dbReference>
<evidence type="ECO:0000313" key="2">
    <source>
        <dbReference type="EMBL" id="UUY04674.1"/>
    </source>
</evidence>
<keyword evidence="3" id="KW-1185">Reference proteome</keyword>
<dbReference type="InterPro" id="IPR036188">
    <property type="entry name" value="FAD/NAD-bd_sf"/>
</dbReference>
<dbReference type="Pfam" id="PF01266">
    <property type="entry name" value="DAO"/>
    <property type="match status" value="1"/>
</dbReference>
<reference evidence="3" key="1">
    <citation type="submission" date="2021-11" db="EMBL/GenBank/DDBJ databases">
        <title>Cultivation dependent microbiological survey of springs from the worlds oldest radium mine currently devoted to the extraction of radon-saturated water.</title>
        <authorList>
            <person name="Kapinusova G."/>
            <person name="Smrhova T."/>
            <person name="Strejcek M."/>
            <person name="Suman J."/>
            <person name="Jani K."/>
            <person name="Pajer P."/>
            <person name="Uhlik O."/>
        </authorList>
    </citation>
    <scope>NUCLEOTIDE SEQUENCE [LARGE SCALE GENOMIC DNA]</scope>
    <source>
        <strain evidence="3">J379</strain>
    </source>
</reference>
<dbReference type="Gene3D" id="3.50.50.60">
    <property type="entry name" value="FAD/NAD(P)-binding domain"/>
    <property type="match status" value="1"/>
</dbReference>
<gene>
    <name evidence="2" type="ORF">LRS13_03840</name>
</gene>